<evidence type="ECO:0000256" key="1">
    <source>
        <dbReference type="ARBA" id="ARBA00006484"/>
    </source>
</evidence>
<dbReference type="PANTHER" id="PTHR43639">
    <property type="entry name" value="OXIDOREDUCTASE, SHORT-CHAIN DEHYDROGENASE/REDUCTASE FAMILY (AFU_ORTHOLOGUE AFUA_5G02870)"/>
    <property type="match status" value="1"/>
</dbReference>
<gene>
    <name evidence="4" type="ORF">ATSB10_31010</name>
</gene>
<name>A0A161JDB3_9GAMM</name>
<evidence type="ECO:0000259" key="3">
    <source>
        <dbReference type="SMART" id="SM00822"/>
    </source>
</evidence>
<keyword evidence="5" id="KW-1185">Reference proteome</keyword>
<accession>A0A161JDB3</accession>
<dbReference type="PRINTS" id="PR00080">
    <property type="entry name" value="SDRFAMILY"/>
</dbReference>
<evidence type="ECO:0000313" key="4">
    <source>
        <dbReference type="EMBL" id="AND70555.1"/>
    </source>
</evidence>
<dbReference type="KEGG" id="dtx:ATSB10_31010"/>
<dbReference type="RefSeq" id="WP_063673573.1">
    <property type="nucleotide sequence ID" value="NZ_CP014841.1"/>
</dbReference>
<dbReference type="InterPro" id="IPR002347">
    <property type="entry name" value="SDR_fam"/>
</dbReference>
<dbReference type="InterPro" id="IPR057326">
    <property type="entry name" value="KR_dom"/>
</dbReference>
<dbReference type="PRINTS" id="PR00081">
    <property type="entry name" value="GDHRDH"/>
</dbReference>
<organism evidence="4 5">
    <name type="scientific">Dyella thiooxydans</name>
    <dbReference type="NCBI Taxonomy" id="445710"/>
    <lineage>
        <taxon>Bacteria</taxon>
        <taxon>Pseudomonadati</taxon>
        <taxon>Pseudomonadota</taxon>
        <taxon>Gammaproteobacteria</taxon>
        <taxon>Lysobacterales</taxon>
        <taxon>Rhodanobacteraceae</taxon>
        <taxon>Dyella</taxon>
    </lineage>
</organism>
<dbReference type="AlphaFoldDB" id="A0A161JDB3"/>
<dbReference type="STRING" id="445710.ATSB10_31010"/>
<evidence type="ECO:0000313" key="5">
    <source>
        <dbReference type="Proteomes" id="UP000077255"/>
    </source>
</evidence>
<dbReference type="SMART" id="SM00822">
    <property type="entry name" value="PKS_KR"/>
    <property type="match status" value="1"/>
</dbReference>
<dbReference type="Pfam" id="PF13561">
    <property type="entry name" value="adh_short_C2"/>
    <property type="match status" value="1"/>
</dbReference>
<protein>
    <submittedName>
        <fullName evidence="4">Glucose 1-dehydrogenase [NAD(P)+]</fullName>
        <ecNumber evidence="4">1.1.1.47</ecNumber>
    </submittedName>
</protein>
<dbReference type="EC" id="1.1.1.47" evidence="4"/>
<keyword evidence="2 4" id="KW-0560">Oxidoreductase</keyword>
<reference evidence="4 5" key="1">
    <citation type="submission" date="2016-02" db="EMBL/GenBank/DDBJ databases">
        <title>Complete genome sequencing and analysis of ATSB10, Dyella thiooxydans isolated from rhizosphere soil of sunflower (Helianthus annuus L.).</title>
        <authorList>
            <person name="Lee Y."/>
            <person name="Hwangbo K."/>
            <person name="Chung H."/>
            <person name="Yoo J."/>
            <person name="Kim K.Y."/>
            <person name="Sa T.M."/>
            <person name="Um Y."/>
            <person name="Madhaiyan M."/>
        </authorList>
    </citation>
    <scope>NUCLEOTIDE SEQUENCE [LARGE SCALE GENOMIC DNA]</scope>
    <source>
        <strain evidence="4 5">ATSB10</strain>
    </source>
</reference>
<dbReference type="Gene3D" id="3.40.50.720">
    <property type="entry name" value="NAD(P)-binding Rossmann-like Domain"/>
    <property type="match status" value="1"/>
</dbReference>
<proteinExistence type="inferred from homology"/>
<dbReference type="Proteomes" id="UP000077255">
    <property type="component" value="Chromosome"/>
</dbReference>
<feature type="domain" description="Ketoreductase" evidence="3">
    <location>
        <begin position="6"/>
        <end position="187"/>
    </location>
</feature>
<comment type="similarity">
    <text evidence="1">Belongs to the short-chain dehydrogenases/reductases (SDR) family.</text>
</comment>
<evidence type="ECO:0000256" key="2">
    <source>
        <dbReference type="ARBA" id="ARBA00023002"/>
    </source>
</evidence>
<dbReference type="NCBIfam" id="NF005559">
    <property type="entry name" value="PRK07231.1"/>
    <property type="match status" value="1"/>
</dbReference>
<dbReference type="PATRIC" id="fig|445710.3.peg.3101"/>
<dbReference type="GO" id="GO:0047936">
    <property type="term" value="F:glucose 1-dehydrogenase [NAD(P)+] activity"/>
    <property type="evidence" value="ECO:0007669"/>
    <property type="project" value="UniProtKB-EC"/>
</dbReference>
<dbReference type="FunFam" id="3.40.50.720:FF:000084">
    <property type="entry name" value="Short-chain dehydrogenase reductase"/>
    <property type="match status" value="1"/>
</dbReference>
<dbReference type="PROSITE" id="PS00061">
    <property type="entry name" value="ADH_SHORT"/>
    <property type="match status" value="1"/>
</dbReference>
<sequence>MRLQGKVALVTGSGQGIGRAIAVRLAEEGARVVVEDRSDNAAAEETLARIRQAGTDGCVIGGDIGDAGVDTRVIEQAVIAMGRVDVLVNNAGIEKRAEFLDVTEADFDAVLGVNLRGTFFATQAFARHVQERGGDGAVVNISSVHEELPFPHFASYAASKGAVKMLMRNLSIELAPLGIRVNNVAPGAVQTPINAALLSNQQELKALLANIPLGRLGHTQDVANAVLFLASDEAAYVTGTTLFVDGGLLWSYSEQ</sequence>
<dbReference type="InterPro" id="IPR020904">
    <property type="entry name" value="Sc_DH/Rdtase_CS"/>
</dbReference>
<dbReference type="EMBL" id="CP014841">
    <property type="protein sequence ID" value="AND70555.1"/>
    <property type="molecule type" value="Genomic_DNA"/>
</dbReference>
<dbReference type="SUPFAM" id="SSF51735">
    <property type="entry name" value="NAD(P)-binding Rossmann-fold domains"/>
    <property type="match status" value="1"/>
</dbReference>
<dbReference type="PANTHER" id="PTHR43639:SF1">
    <property type="entry name" value="SHORT-CHAIN DEHYDROGENASE_REDUCTASE FAMILY PROTEIN"/>
    <property type="match status" value="1"/>
</dbReference>
<dbReference type="OrthoDB" id="9803333at2"/>
<dbReference type="InterPro" id="IPR036291">
    <property type="entry name" value="NAD(P)-bd_dom_sf"/>
</dbReference>